<keyword evidence="5" id="KW-1185">Reference proteome</keyword>
<gene>
    <name evidence="3" type="ORF">DME_LOCUS5080</name>
</gene>
<dbReference type="Proteomes" id="UP000038040">
    <property type="component" value="Unplaced"/>
</dbReference>
<dbReference type="EMBL" id="UYYG01001151">
    <property type="protein sequence ID" value="VDN55107.1"/>
    <property type="molecule type" value="Genomic_DNA"/>
</dbReference>
<dbReference type="InterPro" id="IPR036181">
    <property type="entry name" value="MIT_dom_sf"/>
</dbReference>
<dbReference type="Pfam" id="PF04212">
    <property type="entry name" value="MIT"/>
    <property type="match status" value="1"/>
</dbReference>
<name>A0A0N4U245_DRAME</name>
<dbReference type="AlphaFoldDB" id="A0A0N4U245"/>
<dbReference type="Proteomes" id="UP000274756">
    <property type="component" value="Unassembled WGS sequence"/>
</dbReference>
<proteinExistence type="predicted"/>
<reference evidence="6" key="1">
    <citation type="submission" date="2017-02" db="UniProtKB">
        <authorList>
            <consortium name="WormBaseParasite"/>
        </authorList>
    </citation>
    <scope>IDENTIFICATION</scope>
</reference>
<reference evidence="3 5" key="2">
    <citation type="submission" date="2018-11" db="EMBL/GenBank/DDBJ databases">
        <authorList>
            <consortium name="Pathogen Informatics"/>
        </authorList>
    </citation>
    <scope>NUCLEOTIDE SEQUENCE [LARGE SCALE GENOMIC DNA]</scope>
</reference>
<evidence type="ECO:0000313" key="3">
    <source>
        <dbReference type="EMBL" id="VDN55107.1"/>
    </source>
</evidence>
<evidence type="ECO:0000259" key="2">
    <source>
        <dbReference type="Pfam" id="PF16565"/>
    </source>
</evidence>
<evidence type="ECO:0000313" key="5">
    <source>
        <dbReference type="Proteomes" id="UP000274756"/>
    </source>
</evidence>
<accession>A0A0N4U245</accession>
<dbReference type="InterPro" id="IPR007330">
    <property type="entry name" value="MIT_dom"/>
</dbReference>
<evidence type="ECO:0000313" key="6">
    <source>
        <dbReference type="WBParaSite" id="DME_0000072001-mRNA-1"/>
    </source>
</evidence>
<dbReference type="SUPFAM" id="SSF116846">
    <property type="entry name" value="MIT domain"/>
    <property type="match status" value="1"/>
</dbReference>
<protein>
    <submittedName>
        <fullName evidence="6">MIT domain-containing protein</fullName>
    </submittedName>
</protein>
<sequence length="171" mass="19572">MQAIIEKSKPVLQNAVAFDRDGKRPEAIQKYIDGVTLLMDGLSCEYISLDDKGTLRGIISKYMARAEKLKGQSKVNVVSVDRIHIKENSTGHGYEEIFSRCFDDSVTEIRNFIHFCEICYVNSPKLSKIRLKTLQQNNNARDLNQFGECLSEHGVQLQIIFDEHIHDREIV</sequence>
<dbReference type="Pfam" id="PF16565">
    <property type="entry name" value="MIT_C"/>
    <property type="match status" value="1"/>
</dbReference>
<organism evidence="4 6">
    <name type="scientific">Dracunculus medinensis</name>
    <name type="common">Guinea worm</name>
    <dbReference type="NCBI Taxonomy" id="318479"/>
    <lineage>
        <taxon>Eukaryota</taxon>
        <taxon>Metazoa</taxon>
        <taxon>Ecdysozoa</taxon>
        <taxon>Nematoda</taxon>
        <taxon>Chromadorea</taxon>
        <taxon>Rhabditida</taxon>
        <taxon>Spirurina</taxon>
        <taxon>Dracunculoidea</taxon>
        <taxon>Dracunculidae</taxon>
        <taxon>Dracunculus</taxon>
    </lineage>
</organism>
<evidence type="ECO:0000259" key="1">
    <source>
        <dbReference type="Pfam" id="PF04212"/>
    </source>
</evidence>
<feature type="domain" description="MIT" evidence="1">
    <location>
        <begin position="6"/>
        <end position="70"/>
    </location>
</feature>
<dbReference type="Gene3D" id="3.30.870.30">
    <property type="entry name" value="MITD, C-terminal phospholipase D-like domain"/>
    <property type="match status" value="1"/>
</dbReference>
<dbReference type="OrthoDB" id="6591885at2759"/>
<dbReference type="InterPro" id="IPR032341">
    <property type="entry name" value="MITD1_C"/>
</dbReference>
<feature type="domain" description="MITD1 C-terminal phospholipase D-like" evidence="2">
    <location>
        <begin position="91"/>
        <end position="171"/>
    </location>
</feature>
<dbReference type="Gene3D" id="1.20.58.80">
    <property type="entry name" value="Phosphotransferase system, lactose/cellobiose-type IIA subunit"/>
    <property type="match status" value="1"/>
</dbReference>
<dbReference type="WBParaSite" id="DME_0000072001-mRNA-1">
    <property type="protein sequence ID" value="DME_0000072001-mRNA-1"/>
    <property type="gene ID" value="DME_0000072001"/>
</dbReference>
<dbReference type="InterPro" id="IPR038113">
    <property type="entry name" value="MITD1_C_sf"/>
</dbReference>
<dbReference type="STRING" id="318479.A0A0N4U245"/>
<evidence type="ECO:0000313" key="4">
    <source>
        <dbReference type="Proteomes" id="UP000038040"/>
    </source>
</evidence>